<feature type="compositionally biased region" description="Low complexity" evidence="1">
    <location>
        <begin position="1668"/>
        <end position="1678"/>
    </location>
</feature>
<feature type="region of interest" description="Disordered" evidence="1">
    <location>
        <begin position="734"/>
        <end position="761"/>
    </location>
</feature>
<feature type="compositionally biased region" description="Polar residues" evidence="1">
    <location>
        <begin position="1951"/>
        <end position="1963"/>
    </location>
</feature>
<feature type="compositionally biased region" description="Low complexity" evidence="1">
    <location>
        <begin position="2463"/>
        <end position="2474"/>
    </location>
</feature>
<dbReference type="EMBL" id="CAJNON010000162">
    <property type="protein sequence ID" value="CAF1054056.1"/>
    <property type="molecule type" value="Genomic_DNA"/>
</dbReference>
<feature type="region of interest" description="Disordered" evidence="1">
    <location>
        <begin position="1610"/>
        <end position="1678"/>
    </location>
</feature>
<name>A0A814KPF2_9BILA</name>
<feature type="compositionally biased region" description="Basic and acidic residues" evidence="1">
    <location>
        <begin position="1621"/>
        <end position="1640"/>
    </location>
</feature>
<dbReference type="OrthoDB" id="43547at2759"/>
<dbReference type="PANTHER" id="PTHR14918">
    <property type="entry name" value="KICSTOR COMPLEX PROTEIN SZT2"/>
    <property type="match status" value="1"/>
</dbReference>
<proteinExistence type="predicted"/>
<reference evidence="2" key="1">
    <citation type="submission" date="2021-02" db="EMBL/GenBank/DDBJ databases">
        <authorList>
            <person name="Nowell W R."/>
        </authorList>
    </citation>
    <scope>NUCLEOTIDE SEQUENCE</scope>
</reference>
<feature type="compositionally biased region" description="Low complexity" evidence="1">
    <location>
        <begin position="2238"/>
        <end position="2249"/>
    </location>
</feature>
<evidence type="ECO:0000256" key="1">
    <source>
        <dbReference type="SAM" id="MobiDB-lite"/>
    </source>
</evidence>
<feature type="region of interest" description="Disordered" evidence="1">
    <location>
        <begin position="2457"/>
        <end position="2476"/>
    </location>
</feature>
<comment type="caution">
    <text evidence="2">The sequence shown here is derived from an EMBL/GenBank/DDBJ whole genome shotgun (WGS) entry which is preliminary data.</text>
</comment>
<feature type="compositionally biased region" description="Low complexity" evidence="1">
    <location>
        <begin position="2786"/>
        <end position="2795"/>
    </location>
</feature>
<feature type="compositionally biased region" description="Low complexity" evidence="1">
    <location>
        <begin position="1965"/>
        <end position="1974"/>
    </location>
</feature>
<feature type="compositionally biased region" description="Polar residues" evidence="1">
    <location>
        <begin position="2805"/>
        <end position="2817"/>
    </location>
</feature>
<gene>
    <name evidence="2" type="ORF">VCS650_LOCUS17568</name>
</gene>
<feature type="compositionally biased region" description="Polar residues" evidence="1">
    <location>
        <begin position="737"/>
        <end position="761"/>
    </location>
</feature>
<dbReference type="GO" id="GO:0005777">
    <property type="term" value="C:peroxisome"/>
    <property type="evidence" value="ECO:0007669"/>
    <property type="project" value="InterPro"/>
</dbReference>
<evidence type="ECO:0000313" key="3">
    <source>
        <dbReference type="Proteomes" id="UP000663891"/>
    </source>
</evidence>
<feature type="region of interest" description="Disordered" evidence="1">
    <location>
        <begin position="2786"/>
        <end position="2817"/>
    </location>
</feature>
<evidence type="ECO:0000313" key="2">
    <source>
        <dbReference type="EMBL" id="CAF1054056.1"/>
    </source>
</evidence>
<feature type="region of interest" description="Disordered" evidence="1">
    <location>
        <begin position="390"/>
        <end position="417"/>
    </location>
</feature>
<dbReference type="PANTHER" id="PTHR14918:SF3">
    <property type="entry name" value="KICSTOR COMPLEX PROTEIN SZT2"/>
    <property type="match status" value="1"/>
</dbReference>
<organism evidence="2 3">
    <name type="scientific">Adineta steineri</name>
    <dbReference type="NCBI Taxonomy" id="433720"/>
    <lineage>
        <taxon>Eukaryota</taxon>
        <taxon>Metazoa</taxon>
        <taxon>Spiralia</taxon>
        <taxon>Gnathifera</taxon>
        <taxon>Rotifera</taxon>
        <taxon>Eurotatoria</taxon>
        <taxon>Bdelloidea</taxon>
        <taxon>Adinetida</taxon>
        <taxon>Adinetidae</taxon>
        <taxon>Adineta</taxon>
    </lineage>
</organism>
<feature type="compositionally biased region" description="Low complexity" evidence="1">
    <location>
        <begin position="390"/>
        <end position="406"/>
    </location>
</feature>
<dbReference type="Proteomes" id="UP000663891">
    <property type="component" value="Unassembled WGS sequence"/>
</dbReference>
<feature type="compositionally biased region" description="Basic and acidic residues" evidence="1">
    <location>
        <begin position="1466"/>
        <end position="1477"/>
    </location>
</feature>
<feature type="compositionally biased region" description="Basic and acidic residues" evidence="1">
    <location>
        <begin position="1264"/>
        <end position="1275"/>
    </location>
</feature>
<feature type="region of interest" description="Disordered" evidence="1">
    <location>
        <begin position="1951"/>
        <end position="1981"/>
    </location>
</feature>
<sequence>METPIHASQVFAFLRRNYRVSRNTRALWQFQQIAASSSNRVRIPTSEEITQSSDEIVLVSALEHDGTPIPSSSTITCTNSTRFSYFTTRYKFAFILDMTDSCASVSNDGGHIYLESLTNCLCILLFSLAKTFTFPGCELKFQPEIDISVYVYFPLHRTPSHQVLIHGYRLTWSTLQNVCRDIASNLKDATDLLHNVMSIGQPFTTHSTSSTMDSDDNLNSHLNTMYSNSESSCAIINMLSYGITALQLMPEESTAALVIITDGILDVPNLAAFEAVMRQIRARIISCSFVQIGSTNNNRQQTTDNKTLKPPIASLGHVPNEELLKFISLSTFGSFIHFDVDHIGSGSTLLTRLFSNGAEILNVCKKLNGFQNELLSWGFHKAVEEYNTSASSSSSSKRSSTRSFSTDDGDTRNSKSNAISLPISSKLVNQSVLRTSLENVLSLRLREGYTVKRVQIHKDEIEVHLVLPWRYDIQIKYIARSVWPLEKSIRTDIRVYKEAPIYFLQELNQLSYNQTSKVANAIRNNLVRRYNDVIQTVSVTDRHLTLINTFAQNASYYRIPETIKRGKPIFYLTQNDLQAFLNVKDPDLQAFADFWRPIVILDGSLWQRFMYTHNLTIILVNDPLSNSLFLMNNHLSQSHNQQYSTVSCRLAKNDFELFLSEYFSFVLLDGQAYIKFLIREDNENIPYSFMLLRIMGQPPLLYLKFAFQSNATTVERHKIIEDFRHNLIHLRPRSRMKSGNLNDNNRKQQTSTPVSLNNQRTIPPSSLAIQQRSSSPCCVVLNKNIERLMLKPDPFPYDSLGIQKPDDDDIQQKNRTELDSKRQALSKFFYIRTFVRSFESIKHSSNIPKRIADIILDTFIRRRLQEGFHFAISHNNIHNLVLEVKMNTPKEEYSKDIVRLNSDINFYPDERARTCLIQYRVYPVECGRLTDTSPSRDTRSMSLRRSSNIYCDQPTCYYFLTQCWIEPQDGFVDTSCSELEFLNHCTYKQIVDKIGEVDQECFNTIVSFYFVKYLQERSLSLPKPILRAPRALTADIVRVPFIQDTINLIRRSHQTYFDFCAFIDDYDKIKHDYIANDGSLTSTSLNSTLLTVLRERLRSKTYESKPQLFLDINGNNNAYTRTLLSRSTNPKNNSLPLGLRSLKKNQYLLYLLNYNDQQKTPIILTDLERYLSDMLFPQWDFLVCAEGDEFVYMILLPKTERDLLLLNTDLNILMQDLIAHYSLNHIDNGIPIYDDCRFMMDGLIDDVESQVGCEPPCLLSKTENIENKTNEEHTSKHTRSRRQRRDTFTSSDLLVPHIAHPGFLQGKITSSSSPIPIIHTVSQSSQHSSSQPAATGYRRIYSPLTIDTNNLSHIESSPRRYSASAAISPPNHLYIPPILNLIPPSPQQLLSHDNFKKLVDRQWRIPIFLYGCTKGRLASSLLLSNEQQLKNLWADTYVDCPKDDSELPNGATTLQNIKPRKRDNSRRHDDDLPNHDDKQVENMRDLLHYVFATAFYKNCLLDLTTHRSDVEYALTIIYQEHYEDINLTPFLKAMCSHLSIDNSKSLELDIPCEPTTKHINLYLNEKFLEIINKFFHRVSPDSDYFYFFTDEERFRQSRNSFEIEDRLANNNDITSTSGPYKFDETNGHDHESSSDDDHGSNDTVYIHDNNDDEDPELQLTTTRRRSNESSSSLSNPSRELCCRGEVLPLFICFDCRLVMKDHDYNTPVKTIPVCISNLIPKPNETKLDYESLRVSFGLICLTFGREDIDTQGISSMGSIVANTPIFNHPFVSAKRFHELNGLDAVENISTCTGTTMAGELNKNPLDKLRLSDAQRQAILSCRREIEWLLRDEQLSTYFTRRSLDGKLIENVIEHVQSSVNINKSNCLCRSIDLMFVLGIDKSMTPFFEELQRIRIREKYILTNCGNYFVLLEPIHQNFDDIHLRRISGRDELNSNNIENIFLKQKTKTALSTTSNDDQASMANEDSLGSDGSMIGDDDDDDRKSIEDELDDYVKPSFWLFIERKVKTSSQVDLLEVKFYLYCGSSSDTMQKSCEAQAILEELINEFNRLCRTINQKLLLSNLANSRLCNSLLVPPGENDDTSLDADAPVLTANLSIPPGTFACDELWTHSFPLHFRLRPHIHAPPSLKPSSGYHPGSLLRELTTHFSSLAVHNRKNLFVYCGIFLGSLLRELTTHFSSLAVHNRKNLFVYCGKSNDYYMRFREDIHPPSIPGLVDDTLLLSENHHQYCEMPSPQITHNNSNSSLNSSMKNRQRHDSGTFSVHVMLYGLKSATNDPQFETVKSNLIQSIVTRLEDEVVKELVNALYHFAMTRLNPDDVTFIRPIDSEPKHIFEYKISPLINTSDFLYYFRRYVKTNTFHQPLLLPVLAKDLKDIIKDYHGQTLIVYNRIFLGSLLRELTTHFSSLAVHNRKNLFVYCGKSNDYYMRFREDIHPPSIPGLVDDTLLLSENHHQYCEMPSPQITHNNSNSSLNSSMKNRQRHDSGTFSVHVMLYGLKSATNDPQFETVKSNLIQSIVTRLEDEVVKELVNALYHFAMTRLNPDDVTFIRPIDSEPKHIFEYKISPLINTSDFLYYFRRYVKTNTFHQPLLLPVLAKDLKDIIKDYHGQTLIVYNHYHGQTLIVYNRNFNIRIPRPGLAWIELHVLNSSNRPSPLSTEDLSDELTVESLIDLIRIEETKSSSSTSEDNSPENILRCHVWARGSQPEIDPTAMSNTLLQAFTFALADYVTEYKLLLRLNNNNNSNNNSHHFNQRHGSLEPPPSPRSMNTVKFADETNFALDRNVQAARTYTIDTTPTTPTAQSRRRHESNQSSILSGSSMDEPQSLSVDYAECLTSWFQYLTTNYAKLPSLTSCSYTLTNRMLLMDIISNFTSWLNEQKFIAYKHESLHGMIFRCNKERTLYLPVPSVDQMPTRIPGENLDLIVLYQSSKMVNDLPSESIEPSPQQESSDAMALANSSDIQKKIFLYVIANDKKLTMILHNAPDELSKLLMGYFSNIINWSNKRLNVLNIIVTQKMGLFRYRSFHHDQHSDYNRHHAQHGITIKHPVKGDNVDLEQVIKDIIPPKTGNIYTSWNIDLLYCNLIGSYPSLSNDSSQDLIQRHGTQLLQLKENKKNHMDRCTKLEEICSNWILKPKLFIADELLTQMKHRSRLLTIAVAPILFSRPTRHFFQNDTTLRANNALCLDASTAATEGSLSMRMANKRKSVAIPVDFSLRRLGQFVDENDYQIAQSQLTRFDSNRVNTGEQQQPSIIEIFVEQLSLHLQNTYRFHLVNTKLNPRKNPRSLHVQSPAEYNFHRSDQGRRATLLAEVSVLNNVQVIIRFLQYDIIKIPTNNQLSTTNHFRSISNESFCSPEQSELNPFVYDFHLQTIVAYQLKPEDERRFSSDFSVITFLQDFIEYYPTAPIGSKTALFKIIIHHSIDGNKRAADNELFKYVLKHAESYNIQIRKRNTDEYLFNCDHKDIYWMAARTTPSSPAELTVVMYIIYTNLEPKLLNPSNIPLSTLNKISVPPPTNNRIANSLKNSATMSQIRERASTILVPSGKTNLVVPLRSNTVGGEQYIANNIPVDRNVEFFRLKLVSILNKATLQHRRESLWEKLISARSDNTQTGRQENVSIHINEFQALLDSCIGDETMELTTVNTLLQRVFINKEQLDRLYRFLKLRYGTQFHMMNSTTVNYLVVFQNKAPEKCDAFLVLIYRSDQNSLKSYVVKQQNNINCTPFIETFTQKISYFLWECLI</sequence>
<dbReference type="InterPro" id="IPR033228">
    <property type="entry name" value="SZT2"/>
</dbReference>
<feature type="region of interest" description="Disordered" evidence="1">
    <location>
        <begin position="2232"/>
        <end position="2251"/>
    </location>
</feature>
<feature type="region of interest" description="Disordered" evidence="1">
    <location>
        <begin position="1264"/>
        <end position="1287"/>
    </location>
</feature>
<accession>A0A814KPF2</accession>
<feature type="region of interest" description="Disordered" evidence="1">
    <location>
        <begin position="1457"/>
        <end position="1477"/>
    </location>
</feature>
<protein>
    <submittedName>
        <fullName evidence="2">Uncharacterized protein</fullName>
    </submittedName>
</protein>